<evidence type="ECO:0000313" key="2">
    <source>
        <dbReference type="Proteomes" id="UP000030640"/>
    </source>
</evidence>
<keyword evidence="2" id="KW-1185">Reference proteome</keyword>
<name>W7ALC8_9APIC</name>
<gene>
    <name evidence="1" type="ORF">C922_00433</name>
</gene>
<evidence type="ECO:0000313" key="1">
    <source>
        <dbReference type="EMBL" id="EUD69569.1"/>
    </source>
</evidence>
<accession>W7ALC8</accession>
<dbReference type="GeneID" id="20035707"/>
<dbReference type="Proteomes" id="UP000030640">
    <property type="component" value="Unassembled WGS sequence"/>
</dbReference>
<protein>
    <submittedName>
        <fullName evidence="1">Uncharacterized protein</fullName>
    </submittedName>
</protein>
<dbReference type="RefSeq" id="XP_008814271.1">
    <property type="nucleotide sequence ID" value="XM_008816049.1"/>
</dbReference>
<dbReference type="AlphaFoldDB" id="W7ALC8"/>
<proteinExistence type="predicted"/>
<sequence>MIIFQILQIPTIEIKDIQNPHIPIIEMIDIPIEEILITVPWMETMKGRFLTITKDHKVQ</sequence>
<organism evidence="1 2">
    <name type="scientific">Plasmodium inui San Antonio 1</name>
    <dbReference type="NCBI Taxonomy" id="1237626"/>
    <lineage>
        <taxon>Eukaryota</taxon>
        <taxon>Sar</taxon>
        <taxon>Alveolata</taxon>
        <taxon>Apicomplexa</taxon>
        <taxon>Aconoidasida</taxon>
        <taxon>Haemosporida</taxon>
        <taxon>Plasmodiidae</taxon>
        <taxon>Plasmodium</taxon>
        <taxon>Plasmodium (Plasmodium)</taxon>
    </lineage>
</organism>
<dbReference type="VEuPathDB" id="PlasmoDB:C922_00433"/>
<reference evidence="1 2" key="1">
    <citation type="submission" date="2013-02" db="EMBL/GenBank/DDBJ databases">
        <title>The Genome Sequence of Plasmodium inui San Antonio 1.</title>
        <authorList>
            <consortium name="The Broad Institute Genome Sequencing Platform"/>
            <consortium name="The Broad Institute Genome Sequencing Center for Infectious Disease"/>
            <person name="Neafsey D."/>
            <person name="Cheeseman I."/>
            <person name="Volkman S."/>
            <person name="Adams J."/>
            <person name="Walker B."/>
            <person name="Young S.K."/>
            <person name="Zeng Q."/>
            <person name="Gargeya S."/>
            <person name="Fitzgerald M."/>
            <person name="Haas B."/>
            <person name="Abouelleil A."/>
            <person name="Alvarado L."/>
            <person name="Arachchi H.M."/>
            <person name="Berlin A.M."/>
            <person name="Chapman S.B."/>
            <person name="Dewar J."/>
            <person name="Goldberg J."/>
            <person name="Griggs A."/>
            <person name="Gujja S."/>
            <person name="Hansen M."/>
            <person name="Howarth C."/>
            <person name="Imamovic A."/>
            <person name="Larimer J."/>
            <person name="McCowan C."/>
            <person name="Murphy C."/>
            <person name="Neiman D."/>
            <person name="Pearson M."/>
            <person name="Priest M."/>
            <person name="Roberts A."/>
            <person name="Saif S."/>
            <person name="Shea T."/>
            <person name="Sisk P."/>
            <person name="Sykes S."/>
            <person name="Wortman J."/>
            <person name="Nusbaum C."/>
            <person name="Birren B."/>
        </authorList>
    </citation>
    <scope>NUCLEOTIDE SEQUENCE [LARGE SCALE GENOMIC DNA]</scope>
    <source>
        <strain evidence="1 2">San Antonio 1</strain>
    </source>
</reference>
<dbReference type="EMBL" id="KI965460">
    <property type="protein sequence ID" value="EUD69569.1"/>
    <property type="molecule type" value="Genomic_DNA"/>
</dbReference>